<feature type="chain" id="PRO_5040291620" evidence="1">
    <location>
        <begin position="21"/>
        <end position="138"/>
    </location>
</feature>
<keyword evidence="3" id="KW-1185">Reference proteome</keyword>
<gene>
    <name evidence="2" type="ORF">KI688_006540</name>
</gene>
<accession>A0A9P7XKK7</accession>
<evidence type="ECO:0000313" key="3">
    <source>
        <dbReference type="Proteomes" id="UP000707451"/>
    </source>
</evidence>
<proteinExistence type="predicted"/>
<dbReference type="OrthoDB" id="2348294at2759"/>
<reference evidence="2" key="1">
    <citation type="submission" date="2021-06" db="EMBL/GenBank/DDBJ databases">
        <title>Genome Sequence of Mortierella hyaline Strain SCG-10, a Cold-Adapted, Nitrate-Reducing Fungus Isolated from Soil in Minnesota, USA.</title>
        <authorList>
            <person name="Aldossari N."/>
        </authorList>
    </citation>
    <scope>NUCLEOTIDE SEQUENCE</scope>
    <source>
        <strain evidence="2">SCG-10</strain>
    </source>
</reference>
<evidence type="ECO:0000256" key="1">
    <source>
        <dbReference type="SAM" id="SignalP"/>
    </source>
</evidence>
<protein>
    <submittedName>
        <fullName evidence="2">Uncharacterized protein</fullName>
    </submittedName>
</protein>
<sequence length="138" mass="13989">MHFSTSSVIALVTLCTIALAQNSTDSAVPQVCQDCLVNAGIAQVPTCTGDNAWPKGNLALNTLTADQKTCYCQLSSNDAWVKTCSAPELCGADIVSSFAQTLVAVKPAVCPTNSGAEGVKIMGGVTVAAVAALSALLL</sequence>
<dbReference type="EMBL" id="JAHRHY010000020">
    <property type="protein sequence ID" value="KAG9062208.1"/>
    <property type="molecule type" value="Genomic_DNA"/>
</dbReference>
<dbReference type="AlphaFoldDB" id="A0A9P7XKK7"/>
<feature type="signal peptide" evidence="1">
    <location>
        <begin position="1"/>
        <end position="20"/>
    </location>
</feature>
<name>A0A9P7XKK7_9FUNG</name>
<evidence type="ECO:0000313" key="2">
    <source>
        <dbReference type="EMBL" id="KAG9062208.1"/>
    </source>
</evidence>
<comment type="caution">
    <text evidence="2">The sequence shown here is derived from an EMBL/GenBank/DDBJ whole genome shotgun (WGS) entry which is preliminary data.</text>
</comment>
<dbReference type="Proteomes" id="UP000707451">
    <property type="component" value="Unassembled WGS sequence"/>
</dbReference>
<keyword evidence="1" id="KW-0732">Signal</keyword>
<organism evidence="2 3">
    <name type="scientific">Linnemannia hyalina</name>
    <dbReference type="NCBI Taxonomy" id="64524"/>
    <lineage>
        <taxon>Eukaryota</taxon>
        <taxon>Fungi</taxon>
        <taxon>Fungi incertae sedis</taxon>
        <taxon>Mucoromycota</taxon>
        <taxon>Mortierellomycotina</taxon>
        <taxon>Mortierellomycetes</taxon>
        <taxon>Mortierellales</taxon>
        <taxon>Mortierellaceae</taxon>
        <taxon>Linnemannia</taxon>
    </lineage>
</organism>